<proteinExistence type="predicted"/>
<feature type="signal peptide" evidence="1">
    <location>
        <begin position="1"/>
        <end position="34"/>
    </location>
</feature>
<dbReference type="EMBL" id="KZ452659">
    <property type="protein sequence ID" value="PKA48262.1"/>
    <property type="molecule type" value="Genomic_DNA"/>
</dbReference>
<accession>A0A2H9ZYB2</accession>
<evidence type="ECO:0000256" key="1">
    <source>
        <dbReference type="SAM" id="SignalP"/>
    </source>
</evidence>
<evidence type="ECO:0000313" key="3">
    <source>
        <dbReference type="Proteomes" id="UP000236161"/>
    </source>
</evidence>
<keyword evidence="1" id="KW-0732">Signal</keyword>
<evidence type="ECO:0000313" key="2">
    <source>
        <dbReference type="EMBL" id="PKA48262.1"/>
    </source>
</evidence>
<dbReference type="Proteomes" id="UP000236161">
    <property type="component" value="Unassembled WGS sequence"/>
</dbReference>
<sequence length="166" mass="18858">MASASRLLLSHMTHTVVLLLLLLLLLSLSMVAEADDGWIDLDDKLNFREDIFNLLGRTAVELMKIDKPRKMRTLEFVLCSYAALKKMRDDHEQILFAVQFVGSLIRGNERQLVIAEVLFSKIIPISVFQHLHYVDPTLLLCAPTLLLSAPTSLVNIRKFKSLTKQN</sequence>
<keyword evidence="3" id="KW-1185">Reference proteome</keyword>
<protein>
    <submittedName>
        <fullName evidence="2">Uncharacterized protein</fullName>
    </submittedName>
</protein>
<feature type="chain" id="PRO_5014194451" evidence="1">
    <location>
        <begin position="35"/>
        <end position="166"/>
    </location>
</feature>
<name>A0A2H9ZYB2_9ASPA</name>
<reference evidence="2 3" key="1">
    <citation type="journal article" date="2017" name="Nature">
        <title>The Apostasia genome and the evolution of orchids.</title>
        <authorList>
            <person name="Zhang G.Q."/>
            <person name="Liu K.W."/>
            <person name="Li Z."/>
            <person name="Lohaus R."/>
            <person name="Hsiao Y.Y."/>
            <person name="Niu S.C."/>
            <person name="Wang J.Y."/>
            <person name="Lin Y.C."/>
            <person name="Xu Q."/>
            <person name="Chen L.J."/>
            <person name="Yoshida K."/>
            <person name="Fujiwara S."/>
            <person name="Wang Z.W."/>
            <person name="Zhang Y.Q."/>
            <person name="Mitsuda N."/>
            <person name="Wang M."/>
            <person name="Liu G.H."/>
            <person name="Pecoraro L."/>
            <person name="Huang H.X."/>
            <person name="Xiao X.J."/>
            <person name="Lin M."/>
            <person name="Wu X.Y."/>
            <person name="Wu W.L."/>
            <person name="Chen Y.Y."/>
            <person name="Chang S.B."/>
            <person name="Sakamoto S."/>
            <person name="Ohme-Takagi M."/>
            <person name="Yagi M."/>
            <person name="Zeng S.J."/>
            <person name="Shen C.Y."/>
            <person name="Yeh C.M."/>
            <person name="Luo Y.B."/>
            <person name="Tsai W.C."/>
            <person name="Van de Peer Y."/>
            <person name="Liu Z.J."/>
        </authorList>
    </citation>
    <scope>NUCLEOTIDE SEQUENCE [LARGE SCALE GENOMIC DNA]</scope>
    <source>
        <strain evidence="3">cv. Shenzhen</strain>
        <tissue evidence="2">Stem</tissue>
    </source>
</reference>
<organism evidence="2 3">
    <name type="scientific">Apostasia shenzhenica</name>
    <dbReference type="NCBI Taxonomy" id="1088818"/>
    <lineage>
        <taxon>Eukaryota</taxon>
        <taxon>Viridiplantae</taxon>
        <taxon>Streptophyta</taxon>
        <taxon>Embryophyta</taxon>
        <taxon>Tracheophyta</taxon>
        <taxon>Spermatophyta</taxon>
        <taxon>Magnoliopsida</taxon>
        <taxon>Liliopsida</taxon>
        <taxon>Asparagales</taxon>
        <taxon>Orchidaceae</taxon>
        <taxon>Apostasioideae</taxon>
        <taxon>Apostasia</taxon>
    </lineage>
</organism>
<gene>
    <name evidence="2" type="ORF">AXF42_Ash021805</name>
</gene>
<dbReference type="AlphaFoldDB" id="A0A2H9ZYB2"/>